<organism evidence="1 2">
    <name type="scientific">Nocardia yunnanensis</name>
    <dbReference type="NCBI Taxonomy" id="2382165"/>
    <lineage>
        <taxon>Bacteria</taxon>
        <taxon>Bacillati</taxon>
        <taxon>Actinomycetota</taxon>
        <taxon>Actinomycetes</taxon>
        <taxon>Mycobacteriales</taxon>
        <taxon>Nocardiaceae</taxon>
        <taxon>Nocardia</taxon>
    </lineage>
</organism>
<dbReference type="OrthoDB" id="4549526at2"/>
<gene>
    <name evidence="1" type="ORF">D7D52_28280</name>
</gene>
<evidence type="ECO:0000313" key="1">
    <source>
        <dbReference type="EMBL" id="AYF77062.1"/>
    </source>
</evidence>
<dbReference type="Gene3D" id="6.20.20.10">
    <property type="match status" value="1"/>
</dbReference>
<dbReference type="Proteomes" id="UP000267164">
    <property type="component" value="Chromosome"/>
</dbReference>
<reference evidence="1 2" key="1">
    <citation type="submission" date="2018-09" db="EMBL/GenBank/DDBJ databases">
        <title>Nocardia yunnanensis sp. nov., an actinomycete isolated from a soil sample.</title>
        <authorList>
            <person name="Zhang J."/>
        </authorList>
    </citation>
    <scope>NUCLEOTIDE SEQUENCE [LARGE SCALE GENOMIC DNA]</scope>
    <source>
        <strain evidence="1 2">CFHS0054</strain>
    </source>
</reference>
<dbReference type="InterPro" id="IPR036410">
    <property type="entry name" value="HSP_DnaJ_Cys-rich_dom_sf"/>
</dbReference>
<evidence type="ECO:0000313" key="2">
    <source>
        <dbReference type="Proteomes" id="UP000267164"/>
    </source>
</evidence>
<accession>A0A386ZGM6</accession>
<dbReference type="KEGG" id="nyu:D7D52_28280"/>
<sequence length="83" mass="9289">MTPDRPEPVRTADTVTPGYVLCYECDGEGHCPRCHGAGWLDNAGKLRKCPLCHGRRVCPICRGDGELAIYDLSDYQRGYYPEL</sequence>
<name>A0A386ZGM6_9NOCA</name>
<protein>
    <submittedName>
        <fullName evidence="1">Uncharacterized protein</fullName>
    </submittedName>
</protein>
<keyword evidence="2" id="KW-1185">Reference proteome</keyword>
<dbReference type="AlphaFoldDB" id="A0A386ZGM6"/>
<dbReference type="EMBL" id="CP032568">
    <property type="protein sequence ID" value="AYF77062.1"/>
    <property type="molecule type" value="Genomic_DNA"/>
</dbReference>
<proteinExistence type="predicted"/>
<dbReference type="RefSeq" id="WP_120741194.1">
    <property type="nucleotide sequence ID" value="NZ_CP032568.1"/>
</dbReference>
<dbReference type="SUPFAM" id="SSF57938">
    <property type="entry name" value="DnaJ/Hsp40 cysteine-rich domain"/>
    <property type="match status" value="1"/>
</dbReference>